<dbReference type="GO" id="GO:0046677">
    <property type="term" value="P:response to antibiotic"/>
    <property type="evidence" value="ECO:0007669"/>
    <property type="project" value="InterPro"/>
</dbReference>
<dbReference type="InterPro" id="IPR009057">
    <property type="entry name" value="Homeodomain-like_sf"/>
</dbReference>
<evidence type="ECO:0000256" key="1">
    <source>
        <dbReference type="ARBA" id="ARBA00022491"/>
    </source>
</evidence>
<organism evidence="5 6">
    <name type="scientific">Tsukamurella pulmonis</name>
    <dbReference type="NCBI Taxonomy" id="47312"/>
    <lineage>
        <taxon>Bacteria</taxon>
        <taxon>Bacillati</taxon>
        <taxon>Actinomycetota</taxon>
        <taxon>Actinomycetes</taxon>
        <taxon>Mycobacteriales</taxon>
        <taxon>Tsukamurellaceae</taxon>
        <taxon>Tsukamurella</taxon>
    </lineage>
</organism>
<dbReference type="AlphaFoldDB" id="A0A1H1HVL3"/>
<evidence type="ECO:0000256" key="3">
    <source>
        <dbReference type="ARBA" id="ARBA00023163"/>
    </source>
</evidence>
<feature type="domain" description="Tetracycline repressor TetR C-terminal" evidence="4">
    <location>
        <begin position="93"/>
        <end position="215"/>
    </location>
</feature>
<evidence type="ECO:0000313" key="6">
    <source>
        <dbReference type="Proteomes" id="UP000183053"/>
    </source>
</evidence>
<keyword evidence="2" id="KW-0805">Transcription regulation</keyword>
<dbReference type="Pfam" id="PF02909">
    <property type="entry name" value="TetR_C_1"/>
    <property type="match status" value="1"/>
</dbReference>
<dbReference type="InterPro" id="IPR004111">
    <property type="entry name" value="Repressor_TetR_C"/>
</dbReference>
<dbReference type="EMBL" id="FNLF01000002">
    <property type="protein sequence ID" value="SDR29475.1"/>
    <property type="molecule type" value="Genomic_DNA"/>
</dbReference>
<dbReference type="Proteomes" id="UP000183053">
    <property type="component" value="Unassembled WGS sequence"/>
</dbReference>
<evidence type="ECO:0000256" key="2">
    <source>
        <dbReference type="ARBA" id="ARBA00023015"/>
    </source>
</evidence>
<dbReference type="GO" id="GO:0045892">
    <property type="term" value="P:negative regulation of DNA-templated transcription"/>
    <property type="evidence" value="ECO:0007669"/>
    <property type="project" value="InterPro"/>
</dbReference>
<gene>
    <name evidence="5" type="ORF">SAMN04489765_4643</name>
</gene>
<dbReference type="InterPro" id="IPR036271">
    <property type="entry name" value="Tet_transcr_reg_TetR-rel_C_sf"/>
</dbReference>
<accession>A0A1H1HVL3</accession>
<evidence type="ECO:0000259" key="4">
    <source>
        <dbReference type="Pfam" id="PF02909"/>
    </source>
</evidence>
<reference evidence="6" key="1">
    <citation type="submission" date="2016-10" db="EMBL/GenBank/DDBJ databases">
        <authorList>
            <person name="Varghese N."/>
            <person name="Submissions S."/>
        </authorList>
    </citation>
    <scope>NUCLEOTIDE SEQUENCE [LARGE SCALE GENOMIC DNA]</scope>
    <source>
        <strain evidence="6">DSM 44142</strain>
    </source>
</reference>
<keyword evidence="3" id="KW-0804">Transcription</keyword>
<dbReference type="SUPFAM" id="SSF48498">
    <property type="entry name" value="Tetracyclin repressor-like, C-terminal domain"/>
    <property type="match status" value="1"/>
</dbReference>
<keyword evidence="6" id="KW-1185">Reference proteome</keyword>
<dbReference type="InterPro" id="IPR003012">
    <property type="entry name" value="Tet_transcr_reg_TetR"/>
</dbReference>
<name>A0A1H1HVL3_9ACTN</name>
<evidence type="ECO:0000313" key="5">
    <source>
        <dbReference type="EMBL" id="SDR29475.1"/>
    </source>
</evidence>
<dbReference type="Gene3D" id="1.10.357.10">
    <property type="entry name" value="Tetracycline Repressor, domain 2"/>
    <property type="match status" value="1"/>
</dbReference>
<dbReference type="SUPFAM" id="SSF46689">
    <property type="entry name" value="Homeodomain-like"/>
    <property type="match status" value="1"/>
</dbReference>
<sequence>MFDSVVRSGRFVQVSRRVGRPSTPQLDRASIGAAALELVDRDGTLSMPALARSLGVQVSSLYHHVDGRAGVIGLVRDLVTAGIDASGFASTPWDRGLETWARTYRTAFAAHPAAVRLLATEPIGGTQNLAMYSAATSGLLRAGFPEDQVMGIVVAVENFLLGAALDVSAPDEPIHLDDEAGTEDLRRALAAAPSGPGRSSQAFDLGLAALIEGLRGLLVAEQQRQ</sequence>
<dbReference type="PRINTS" id="PR00400">
    <property type="entry name" value="TETREPRESSOR"/>
</dbReference>
<dbReference type="STRING" id="47312.SAMN04489765_4643"/>
<proteinExistence type="predicted"/>
<protein>
    <submittedName>
        <fullName evidence="5">Tetracyclin repressor, C-terminal all-alpha domain</fullName>
    </submittedName>
</protein>
<keyword evidence="1" id="KW-0678">Repressor</keyword>